<feature type="transmembrane region" description="Helical" evidence="1">
    <location>
        <begin position="12"/>
        <end position="35"/>
    </location>
</feature>
<reference evidence="2" key="1">
    <citation type="submission" date="2022-04" db="EMBL/GenBank/DDBJ databases">
        <title>Halocatena sp. nov., isolated from a salt lake.</title>
        <authorList>
            <person name="Cui H.-L."/>
        </authorList>
    </citation>
    <scope>NUCLEOTIDE SEQUENCE</scope>
    <source>
        <strain evidence="2">AD-1</strain>
    </source>
</reference>
<dbReference type="GeneID" id="71927743"/>
<keyword evidence="1" id="KW-1133">Transmembrane helix</keyword>
<gene>
    <name evidence="2" type="ORF">MW046_06810</name>
</gene>
<dbReference type="KEGG" id="haad:MW046_06810"/>
<organism evidence="2 3">
    <name type="scientific">Halocatena salina</name>
    <dbReference type="NCBI Taxonomy" id="2934340"/>
    <lineage>
        <taxon>Archaea</taxon>
        <taxon>Methanobacteriati</taxon>
        <taxon>Methanobacteriota</taxon>
        <taxon>Stenosarchaea group</taxon>
        <taxon>Halobacteria</taxon>
        <taxon>Halobacteriales</taxon>
        <taxon>Natronomonadaceae</taxon>
        <taxon>Halocatena</taxon>
    </lineage>
</organism>
<keyword evidence="1" id="KW-0812">Transmembrane</keyword>
<dbReference type="Proteomes" id="UP000831768">
    <property type="component" value="Chromosome"/>
</dbReference>
<feature type="transmembrane region" description="Helical" evidence="1">
    <location>
        <begin position="41"/>
        <end position="61"/>
    </location>
</feature>
<sequence>MARETIVGWLNLINALGIGLIAMLLTVIGMIYTGVPVPEPLVPAIGVIVGGGYLLEAEWGISGRIRSTR</sequence>
<dbReference type="AlphaFoldDB" id="A0A8T9ZYG0"/>
<evidence type="ECO:0000313" key="3">
    <source>
        <dbReference type="Proteomes" id="UP000831768"/>
    </source>
</evidence>
<protein>
    <submittedName>
        <fullName evidence="2">Uncharacterized protein</fullName>
    </submittedName>
</protein>
<keyword evidence="3" id="KW-1185">Reference proteome</keyword>
<evidence type="ECO:0000313" key="2">
    <source>
        <dbReference type="EMBL" id="UPM41705.1"/>
    </source>
</evidence>
<proteinExistence type="predicted"/>
<evidence type="ECO:0000256" key="1">
    <source>
        <dbReference type="SAM" id="Phobius"/>
    </source>
</evidence>
<dbReference type="EMBL" id="CP096019">
    <property type="protein sequence ID" value="UPM41705.1"/>
    <property type="molecule type" value="Genomic_DNA"/>
</dbReference>
<keyword evidence="1" id="KW-0472">Membrane</keyword>
<dbReference type="RefSeq" id="WP_247992385.1">
    <property type="nucleotide sequence ID" value="NZ_CP096019.1"/>
</dbReference>
<accession>A0A8T9ZYG0</accession>
<name>A0A8T9ZYG0_9EURY</name>